<comment type="caution">
    <text evidence="3">The sequence shown here is derived from an EMBL/GenBank/DDBJ whole genome shotgun (WGS) entry which is preliminary data.</text>
</comment>
<gene>
    <name evidence="3" type="ORF">HLH33_16195</name>
</gene>
<accession>A0A7W4NHF7</accession>
<evidence type="ECO:0000313" key="4">
    <source>
        <dbReference type="Proteomes" id="UP000550787"/>
    </source>
</evidence>
<evidence type="ECO:0000256" key="1">
    <source>
        <dbReference type="ARBA" id="ARBA00038310"/>
    </source>
</evidence>
<name>A0A7W4NHF7_GLUDI</name>
<proteinExistence type="inferred from homology"/>
<dbReference type="InterPro" id="IPR032466">
    <property type="entry name" value="Metal_Hydrolase"/>
</dbReference>
<dbReference type="InterPro" id="IPR006680">
    <property type="entry name" value="Amidohydro-rel"/>
</dbReference>
<comment type="similarity">
    <text evidence="1">Belongs to the metallo-dependent hydrolases superfamily.</text>
</comment>
<dbReference type="Gene3D" id="3.20.20.140">
    <property type="entry name" value="Metal-dependent hydrolases"/>
    <property type="match status" value="1"/>
</dbReference>
<dbReference type="EMBL" id="JABEQG010000044">
    <property type="protein sequence ID" value="MBB2157829.1"/>
    <property type="molecule type" value="Genomic_DNA"/>
</dbReference>
<reference evidence="3 4" key="1">
    <citation type="submission" date="2020-04" db="EMBL/GenBank/DDBJ databases">
        <title>Description of novel Gluconacetobacter.</title>
        <authorList>
            <person name="Sombolestani A."/>
        </authorList>
    </citation>
    <scope>NUCLEOTIDE SEQUENCE [LARGE SCALE GENOMIC DNA]</scope>
    <source>
        <strain evidence="3 4">LMG 7603</strain>
    </source>
</reference>
<evidence type="ECO:0000313" key="3">
    <source>
        <dbReference type="EMBL" id="MBB2157829.1"/>
    </source>
</evidence>
<sequence>MKIDAHRHVWHRASGIYGWLPPHSMIDRDFDLDMPRPGRDAADGIILVQAAASEIDTGFMLDQARAHPGLVRGVVGWAPLDDVHAPATVARLAAMPLIVGLRPMLQDIGDTDWILGDAVQPALYAMTEAGLVLDLLVTARHMNAMRVLAERHPGLTMVLDHAGKPPLRNGDLAQWKDHILDLSDHPAMNCKLSGLVTEAGDDWSVETLRPVIDHVLACFGPRRVMWGSDWPVVEMAGGYDAWRDASDALLASVGGEARAAIEGGTAARAYRLAGR</sequence>
<dbReference type="PANTHER" id="PTHR43569:SF2">
    <property type="entry name" value="AMIDOHYDROLASE-RELATED DOMAIN-CONTAINING PROTEIN"/>
    <property type="match status" value="1"/>
</dbReference>
<dbReference type="GO" id="GO:0016787">
    <property type="term" value="F:hydrolase activity"/>
    <property type="evidence" value="ECO:0007669"/>
    <property type="project" value="UniProtKB-KW"/>
</dbReference>
<evidence type="ECO:0000259" key="2">
    <source>
        <dbReference type="Pfam" id="PF04909"/>
    </source>
</evidence>
<organism evidence="3 4">
    <name type="scientific">Gluconacetobacter diazotrophicus</name>
    <name type="common">Acetobacter diazotrophicus</name>
    <dbReference type="NCBI Taxonomy" id="33996"/>
    <lineage>
        <taxon>Bacteria</taxon>
        <taxon>Pseudomonadati</taxon>
        <taxon>Pseudomonadota</taxon>
        <taxon>Alphaproteobacteria</taxon>
        <taxon>Acetobacterales</taxon>
        <taxon>Acetobacteraceae</taxon>
        <taxon>Gluconacetobacter</taxon>
    </lineage>
</organism>
<dbReference type="RefSeq" id="WP_183116396.1">
    <property type="nucleotide sequence ID" value="NZ_JABEQG010000044.1"/>
</dbReference>
<keyword evidence="3" id="KW-0378">Hydrolase</keyword>
<dbReference type="PANTHER" id="PTHR43569">
    <property type="entry name" value="AMIDOHYDROLASE"/>
    <property type="match status" value="1"/>
</dbReference>
<dbReference type="InterPro" id="IPR052350">
    <property type="entry name" value="Metallo-dep_Lactonases"/>
</dbReference>
<dbReference type="Pfam" id="PF04909">
    <property type="entry name" value="Amidohydro_2"/>
    <property type="match status" value="1"/>
</dbReference>
<feature type="domain" description="Amidohydrolase-related" evidence="2">
    <location>
        <begin position="3"/>
        <end position="272"/>
    </location>
</feature>
<dbReference type="AlphaFoldDB" id="A0A7W4NHF7"/>
<dbReference type="SUPFAM" id="SSF51556">
    <property type="entry name" value="Metallo-dependent hydrolases"/>
    <property type="match status" value="1"/>
</dbReference>
<dbReference type="Proteomes" id="UP000550787">
    <property type="component" value="Unassembled WGS sequence"/>
</dbReference>
<protein>
    <submittedName>
        <fullName evidence="3">Amidohydrolase family protein</fullName>
    </submittedName>
</protein>